<reference evidence="1 2" key="1">
    <citation type="submission" date="2021-06" db="EMBL/GenBank/DDBJ databases">
        <authorList>
            <person name="Palmer J.M."/>
        </authorList>
    </citation>
    <scope>NUCLEOTIDE SEQUENCE [LARGE SCALE GENOMIC DNA]</scope>
    <source>
        <strain evidence="1 2">XC_2019</strain>
        <tissue evidence="1">Muscle</tissue>
    </source>
</reference>
<protein>
    <submittedName>
        <fullName evidence="1">Uncharacterized protein</fullName>
    </submittedName>
</protein>
<dbReference type="Proteomes" id="UP001434883">
    <property type="component" value="Unassembled WGS sequence"/>
</dbReference>
<keyword evidence="2" id="KW-1185">Reference proteome</keyword>
<organism evidence="1 2">
    <name type="scientific">Xenoophorus captivus</name>
    <dbReference type="NCBI Taxonomy" id="1517983"/>
    <lineage>
        <taxon>Eukaryota</taxon>
        <taxon>Metazoa</taxon>
        <taxon>Chordata</taxon>
        <taxon>Craniata</taxon>
        <taxon>Vertebrata</taxon>
        <taxon>Euteleostomi</taxon>
        <taxon>Actinopterygii</taxon>
        <taxon>Neopterygii</taxon>
        <taxon>Teleostei</taxon>
        <taxon>Neoteleostei</taxon>
        <taxon>Acanthomorphata</taxon>
        <taxon>Ovalentaria</taxon>
        <taxon>Atherinomorphae</taxon>
        <taxon>Cyprinodontiformes</taxon>
        <taxon>Goodeidae</taxon>
        <taxon>Xenoophorus</taxon>
    </lineage>
</organism>
<comment type="caution">
    <text evidence="1">The sequence shown here is derived from an EMBL/GenBank/DDBJ whole genome shotgun (WGS) entry which is preliminary data.</text>
</comment>
<accession>A0ABV0QM62</accession>
<evidence type="ECO:0000313" key="2">
    <source>
        <dbReference type="Proteomes" id="UP001434883"/>
    </source>
</evidence>
<proteinExistence type="predicted"/>
<evidence type="ECO:0000313" key="1">
    <source>
        <dbReference type="EMBL" id="MEQ2196643.1"/>
    </source>
</evidence>
<name>A0ABV0QM62_9TELE</name>
<dbReference type="EMBL" id="JAHRIN010016984">
    <property type="protein sequence ID" value="MEQ2196643.1"/>
    <property type="molecule type" value="Genomic_DNA"/>
</dbReference>
<sequence length="254" mass="28656">MLRPFSYDGEGLLLHLGKIDPSRLSDWERGRGLGAIRYVHLLCGGQIHRLLQRRGEDALSYARDEGTARPARTERTVEITGLGLQVNINKVKVKNSVFQHYQEGLISALTESGVIGAVDRSLAGELRVKLTHIVRRLLARHDDTQVWDYSNMRWFIQSKQEMIRNSPECPDFSSVYRISSVLLSLLLFTKHFWLAAKELPVSSSVVSAPCVQSCDGRRIRAWSSFQHEAEPNGLERSVQRADAAAERGSWQSTN</sequence>
<gene>
    <name evidence="1" type="ORF">XENOCAPTIV_007050</name>
</gene>